<dbReference type="AlphaFoldDB" id="A0A2T9Z7S5"/>
<dbReference type="EMBL" id="MBFS01001845">
    <property type="protein sequence ID" value="PVV00602.1"/>
    <property type="molecule type" value="Genomic_DNA"/>
</dbReference>
<evidence type="ECO:0000256" key="1">
    <source>
        <dbReference type="SAM" id="MobiDB-lite"/>
    </source>
</evidence>
<evidence type="ECO:0000313" key="2">
    <source>
        <dbReference type="EMBL" id="PVV00602.1"/>
    </source>
</evidence>
<accession>A0A2T9Z7S5</accession>
<dbReference type="Pfam" id="PF09428">
    <property type="entry name" value="DUF2011"/>
    <property type="match status" value="1"/>
</dbReference>
<gene>
    <name evidence="2" type="ORF">BB560_005013</name>
</gene>
<evidence type="ECO:0000313" key="3">
    <source>
        <dbReference type="Proteomes" id="UP000245609"/>
    </source>
</evidence>
<name>A0A2T9Z7S5_9FUNG</name>
<dbReference type="Proteomes" id="UP000245609">
    <property type="component" value="Unassembled WGS sequence"/>
</dbReference>
<organism evidence="2 3">
    <name type="scientific">Smittium megazygosporum</name>
    <dbReference type="NCBI Taxonomy" id="133381"/>
    <lineage>
        <taxon>Eukaryota</taxon>
        <taxon>Fungi</taxon>
        <taxon>Fungi incertae sedis</taxon>
        <taxon>Zoopagomycota</taxon>
        <taxon>Kickxellomycotina</taxon>
        <taxon>Harpellomycetes</taxon>
        <taxon>Harpellales</taxon>
        <taxon>Legeriomycetaceae</taxon>
        <taxon>Smittium</taxon>
    </lineage>
</organism>
<feature type="compositionally biased region" description="Low complexity" evidence="1">
    <location>
        <begin position="249"/>
        <end position="259"/>
    </location>
</feature>
<reference evidence="2 3" key="1">
    <citation type="journal article" date="2018" name="MBio">
        <title>Comparative Genomics Reveals the Core Gene Toolbox for the Fungus-Insect Symbiosis.</title>
        <authorList>
            <person name="Wang Y."/>
            <person name="Stata M."/>
            <person name="Wang W."/>
            <person name="Stajich J.E."/>
            <person name="White M.M."/>
            <person name="Moncalvo J.M."/>
        </authorList>
    </citation>
    <scope>NUCLEOTIDE SEQUENCE [LARGE SCALE GENOMIC DNA]</scope>
    <source>
        <strain evidence="2 3">SC-DP-2</strain>
    </source>
</reference>
<proteinExistence type="predicted"/>
<dbReference type="InterPro" id="IPR018555">
    <property type="entry name" value="C630.06c-like"/>
</dbReference>
<feature type="compositionally biased region" description="Basic residues" evidence="1">
    <location>
        <begin position="237"/>
        <end position="248"/>
    </location>
</feature>
<protein>
    <submittedName>
        <fullName evidence="2">Uncharacterized protein</fullName>
    </submittedName>
</protein>
<keyword evidence="3" id="KW-1185">Reference proteome</keyword>
<sequence length="265" mass="30306">MDKMDDEDSLLAEYESMMSQQLLLSEVNESGETEAVEKLSEVEEDQEYKAKLETGLEFSLFSFGGPVVVTSGSVSKNTATRGDVKDESEMYYAKESAEILENMRASVLVAKEIQEQSKIPWPRNFFKNRVVSVDKSGIILGTKKSDLFLKNKKSRRRNNQKEKGKLKKRLLLAERNDSSVVLARCYGNNERIDMKQLERDGILFSRGYHNIQKKNPSSWGRIPKSEKSKILLQIGKSIKKPKNKKVQKNNKTVKQSNSQTKRMNE</sequence>
<comment type="caution">
    <text evidence="2">The sequence shown here is derived from an EMBL/GenBank/DDBJ whole genome shotgun (WGS) entry which is preliminary data.</text>
</comment>
<dbReference type="OrthoDB" id="10673473at2759"/>
<feature type="region of interest" description="Disordered" evidence="1">
    <location>
        <begin position="235"/>
        <end position="265"/>
    </location>
</feature>